<comment type="caution">
    <text evidence="1">The sequence shown here is derived from an EMBL/GenBank/DDBJ whole genome shotgun (WGS) entry which is preliminary data.</text>
</comment>
<sequence length="381" mass="40489">MATTTASSSISTGLVEVEYGILSITNLSIINMILQERSVIKVDEGTNEGIVSISGSQFENIQRTGDNQKGGVIEGYLGSDNGQITISSSTFTDCKVDSSTGCGGAIYLQISDGGELLFDLSGVSYSGCDAKYGKSLFINAYNLRTTVPIHTDTSLTKTKIGAESDEYEKADLNNLMGFNGAQTSLAIPLYYVYTDINLQIYHVSNSDSTPNGNNNIFCGHLQWPCLTIDYSIIRAGDSILKKIGIVDGYKLIDLITINQDGEESQISNSLTESGTVTDIKSILNIEGDGKIQLTAGTLSFNKIIFTINENARSGYIISGTATSTQISISNCLMNITTSDDSTTQIGGTIEATIGGSSGQLTIQNTNFTLCISQQSQQAGGI</sequence>
<accession>A0A5J4TRM2</accession>
<gene>
    <name evidence="1" type="ORF">EZS28_043910</name>
</gene>
<dbReference type="AlphaFoldDB" id="A0A5J4TRM2"/>
<name>A0A5J4TRM2_9EUKA</name>
<protein>
    <submittedName>
        <fullName evidence="1">Uncharacterized protein</fullName>
    </submittedName>
</protein>
<dbReference type="Proteomes" id="UP000324800">
    <property type="component" value="Unassembled WGS sequence"/>
</dbReference>
<evidence type="ECO:0000313" key="2">
    <source>
        <dbReference type="Proteomes" id="UP000324800"/>
    </source>
</evidence>
<reference evidence="1 2" key="1">
    <citation type="submission" date="2019-03" db="EMBL/GenBank/DDBJ databases">
        <title>Single cell metagenomics reveals metabolic interactions within the superorganism composed of flagellate Streblomastix strix and complex community of Bacteroidetes bacteria on its surface.</title>
        <authorList>
            <person name="Treitli S.C."/>
            <person name="Kolisko M."/>
            <person name="Husnik F."/>
            <person name="Keeling P."/>
            <person name="Hampl V."/>
        </authorList>
    </citation>
    <scope>NUCLEOTIDE SEQUENCE [LARGE SCALE GENOMIC DNA]</scope>
    <source>
        <strain evidence="1">ST1C</strain>
    </source>
</reference>
<dbReference type="OrthoDB" id="10693253at2759"/>
<feature type="non-terminal residue" evidence="1">
    <location>
        <position position="381"/>
    </location>
</feature>
<dbReference type="EMBL" id="SNRW01026766">
    <property type="protein sequence ID" value="KAA6360563.1"/>
    <property type="molecule type" value="Genomic_DNA"/>
</dbReference>
<organism evidence="1 2">
    <name type="scientific">Streblomastix strix</name>
    <dbReference type="NCBI Taxonomy" id="222440"/>
    <lineage>
        <taxon>Eukaryota</taxon>
        <taxon>Metamonada</taxon>
        <taxon>Preaxostyla</taxon>
        <taxon>Oxymonadida</taxon>
        <taxon>Streblomastigidae</taxon>
        <taxon>Streblomastix</taxon>
    </lineage>
</organism>
<proteinExistence type="predicted"/>
<evidence type="ECO:0000313" key="1">
    <source>
        <dbReference type="EMBL" id="KAA6360563.1"/>
    </source>
</evidence>